<keyword evidence="14" id="KW-1185">Reference proteome</keyword>
<dbReference type="Gene3D" id="3.40.50.10810">
    <property type="entry name" value="Tandem AAA-ATPase domain"/>
    <property type="match status" value="1"/>
</dbReference>
<dbReference type="InterPro" id="IPR049730">
    <property type="entry name" value="SNF2/RAD54-like_C"/>
</dbReference>
<dbReference type="InterPro" id="IPR050628">
    <property type="entry name" value="SNF2_RAD54_helicase_TF"/>
</dbReference>
<dbReference type="InterPro" id="IPR017907">
    <property type="entry name" value="Znf_RING_CS"/>
</dbReference>
<dbReference type="PANTHER" id="PTHR45626">
    <property type="entry name" value="TRANSCRIPTION TERMINATION FACTOR 2-RELATED"/>
    <property type="match status" value="1"/>
</dbReference>
<evidence type="ECO:0000256" key="2">
    <source>
        <dbReference type="ARBA" id="ARBA00022723"/>
    </source>
</evidence>
<dbReference type="InterPro" id="IPR001841">
    <property type="entry name" value="Znf_RING"/>
</dbReference>
<evidence type="ECO:0000259" key="12">
    <source>
        <dbReference type="PROSITE" id="PS51194"/>
    </source>
</evidence>
<dbReference type="CDD" id="cd18793">
    <property type="entry name" value="SF2_C_SNF"/>
    <property type="match status" value="1"/>
</dbReference>
<evidence type="ECO:0000256" key="7">
    <source>
        <dbReference type="ARBA" id="ARBA00022833"/>
    </source>
</evidence>
<evidence type="ECO:0000256" key="6">
    <source>
        <dbReference type="ARBA" id="ARBA00022806"/>
    </source>
</evidence>
<keyword evidence="3" id="KW-0547">Nucleotide-binding</keyword>
<dbReference type="InterPro" id="IPR038718">
    <property type="entry name" value="SNF2-like_sf"/>
</dbReference>
<dbReference type="SMART" id="SM00490">
    <property type="entry name" value="HELICc"/>
    <property type="match status" value="1"/>
</dbReference>
<feature type="domain" description="Helicase ATP-binding" evidence="11">
    <location>
        <begin position="1"/>
        <end position="108"/>
    </location>
</feature>
<evidence type="ECO:0000256" key="9">
    <source>
        <dbReference type="PROSITE-ProRule" id="PRU00175"/>
    </source>
</evidence>
<comment type="similarity">
    <text evidence="1">Belongs to the SNF2/RAD54 helicase family.</text>
</comment>
<organism evidence="13 14">
    <name type="scientific">Coniosporium apollinis</name>
    <dbReference type="NCBI Taxonomy" id="61459"/>
    <lineage>
        <taxon>Eukaryota</taxon>
        <taxon>Fungi</taxon>
        <taxon>Dikarya</taxon>
        <taxon>Ascomycota</taxon>
        <taxon>Pezizomycotina</taxon>
        <taxon>Dothideomycetes</taxon>
        <taxon>Dothideomycetes incertae sedis</taxon>
        <taxon>Coniosporium</taxon>
    </lineage>
</organism>
<dbReference type="Proteomes" id="UP001172684">
    <property type="component" value="Unassembled WGS sequence"/>
</dbReference>
<dbReference type="PANTHER" id="PTHR45626:SF11">
    <property type="entry name" value="FAMILY HELICASE, PUTATIVE (AFU_ORTHOLOGUE AFUA_5G06590)-RELATED"/>
    <property type="match status" value="1"/>
</dbReference>
<keyword evidence="7" id="KW-0862">Zinc</keyword>
<accession>A0ABQ9P151</accession>
<dbReference type="CDD" id="cd18008">
    <property type="entry name" value="DEXDc_SHPRH-like"/>
    <property type="match status" value="1"/>
</dbReference>
<gene>
    <name evidence="13" type="ORF">H2201_003805</name>
</gene>
<keyword evidence="5" id="KW-0378">Hydrolase</keyword>
<dbReference type="SUPFAM" id="SSF57850">
    <property type="entry name" value="RING/U-box"/>
    <property type="match status" value="1"/>
</dbReference>
<name>A0ABQ9P151_9PEZI</name>
<proteinExistence type="inferred from homology"/>
<protein>
    <submittedName>
        <fullName evidence="13">Uncharacterized protein</fullName>
    </submittedName>
</protein>
<dbReference type="InterPro" id="IPR001650">
    <property type="entry name" value="Helicase_C-like"/>
</dbReference>
<dbReference type="Pfam" id="PF13923">
    <property type="entry name" value="zf-C3HC4_2"/>
    <property type="match status" value="1"/>
</dbReference>
<dbReference type="SUPFAM" id="SSF52540">
    <property type="entry name" value="P-loop containing nucleoside triphosphate hydrolases"/>
    <property type="match status" value="2"/>
</dbReference>
<feature type="domain" description="RING-type" evidence="10">
    <location>
        <begin position="269"/>
        <end position="307"/>
    </location>
</feature>
<evidence type="ECO:0000256" key="4">
    <source>
        <dbReference type="ARBA" id="ARBA00022771"/>
    </source>
</evidence>
<dbReference type="InterPro" id="IPR027417">
    <property type="entry name" value="P-loop_NTPase"/>
</dbReference>
<dbReference type="EMBL" id="JAPDRL010000022">
    <property type="protein sequence ID" value="KAJ9666127.1"/>
    <property type="molecule type" value="Genomic_DNA"/>
</dbReference>
<comment type="caution">
    <text evidence="13">The sequence shown here is derived from an EMBL/GenBank/DDBJ whole genome shotgun (WGS) entry which is preliminary data.</text>
</comment>
<keyword evidence="4 9" id="KW-0863">Zinc-finger</keyword>
<dbReference type="InterPro" id="IPR013083">
    <property type="entry name" value="Znf_RING/FYVE/PHD"/>
</dbReference>
<keyword evidence="6" id="KW-0347">Helicase</keyword>
<dbReference type="PROSITE" id="PS50089">
    <property type="entry name" value="ZF_RING_2"/>
    <property type="match status" value="1"/>
</dbReference>
<evidence type="ECO:0000313" key="13">
    <source>
        <dbReference type="EMBL" id="KAJ9666127.1"/>
    </source>
</evidence>
<evidence type="ECO:0000256" key="5">
    <source>
        <dbReference type="ARBA" id="ARBA00022801"/>
    </source>
</evidence>
<sequence length="528" mass="59212">MIYHGTRKQPVNPQEIEKYDVVITTYETVSSEYWSKNPNGDREVNHGLFSVKWRRIVLDEGHNIRNPTAKRSVAAMHLEAQSRWVLTGTPIVNTLKDLYSLVKFLRLTGGIERFELFHGAIARPVNQGDERGNWLLQLLMKSICLRRKKEMSFIDLRLPELSEYVHRINFLPHEKEKYDALEAEAKGTLDIYRAEQSSSGANAAKAYRHLLEILLRLRQMCNHWKLCGEGRISALTALLEKQKTVNLTPENKAALQQLLQLSIESQDDCPVCLDILKDPVITCCAHVFCHACIEQVIEHQHKCPLCRASIESTAQLVRPAKEIPDSGAAAPVDIKNGDENEATSSKIHALLSILRASRKQNKGNKTVVFSQWTSFLDIIQQHLDGEGFGYTRIDGTMPAARRDEAMERLEQDPGCEILLASLGVCSVGLSLVAANQVVLMDSWWAPAIEDQAIDRVHRLGQTKPTTVFRLVMEGSIEETVLRIQQDKRKLMMLAFAEKDGAAEAKRGRGNARGARLADIERLLGGAGG</sequence>
<dbReference type="SMART" id="SM00184">
    <property type="entry name" value="RING"/>
    <property type="match status" value="1"/>
</dbReference>
<dbReference type="PROSITE" id="PS00518">
    <property type="entry name" value="ZF_RING_1"/>
    <property type="match status" value="1"/>
</dbReference>
<keyword evidence="2" id="KW-0479">Metal-binding</keyword>
<dbReference type="Gene3D" id="3.40.50.300">
    <property type="entry name" value="P-loop containing nucleotide triphosphate hydrolases"/>
    <property type="match status" value="1"/>
</dbReference>
<dbReference type="InterPro" id="IPR014001">
    <property type="entry name" value="Helicase_ATP-bd"/>
</dbReference>
<evidence type="ECO:0000256" key="3">
    <source>
        <dbReference type="ARBA" id="ARBA00022741"/>
    </source>
</evidence>
<dbReference type="Gene3D" id="3.30.40.10">
    <property type="entry name" value="Zinc/RING finger domain, C3HC4 (zinc finger)"/>
    <property type="match status" value="1"/>
</dbReference>
<evidence type="ECO:0000259" key="10">
    <source>
        <dbReference type="PROSITE" id="PS50089"/>
    </source>
</evidence>
<evidence type="ECO:0000256" key="1">
    <source>
        <dbReference type="ARBA" id="ARBA00007025"/>
    </source>
</evidence>
<reference evidence="13" key="1">
    <citation type="submission" date="2022-10" db="EMBL/GenBank/DDBJ databases">
        <title>Culturing micro-colonial fungi from biological soil crusts in the Mojave desert and describing Neophaeococcomyces mojavensis, and introducing the new genera and species Taxawa tesnikishii.</title>
        <authorList>
            <person name="Kurbessoian T."/>
            <person name="Stajich J.E."/>
        </authorList>
    </citation>
    <scope>NUCLEOTIDE SEQUENCE</scope>
    <source>
        <strain evidence="13">TK_1</strain>
    </source>
</reference>
<dbReference type="Pfam" id="PF00176">
    <property type="entry name" value="SNF2-rel_dom"/>
    <property type="match status" value="1"/>
</dbReference>
<evidence type="ECO:0000256" key="8">
    <source>
        <dbReference type="ARBA" id="ARBA00022840"/>
    </source>
</evidence>
<evidence type="ECO:0000259" key="11">
    <source>
        <dbReference type="PROSITE" id="PS51192"/>
    </source>
</evidence>
<dbReference type="PROSITE" id="PS51194">
    <property type="entry name" value="HELICASE_CTER"/>
    <property type="match status" value="1"/>
</dbReference>
<keyword evidence="8" id="KW-0067">ATP-binding</keyword>
<feature type="domain" description="Helicase C-terminal" evidence="12">
    <location>
        <begin position="346"/>
        <end position="501"/>
    </location>
</feature>
<dbReference type="Pfam" id="PF00271">
    <property type="entry name" value="Helicase_C"/>
    <property type="match status" value="1"/>
</dbReference>
<evidence type="ECO:0000313" key="14">
    <source>
        <dbReference type="Proteomes" id="UP001172684"/>
    </source>
</evidence>
<dbReference type="PROSITE" id="PS51192">
    <property type="entry name" value="HELICASE_ATP_BIND_1"/>
    <property type="match status" value="1"/>
</dbReference>
<dbReference type="InterPro" id="IPR000330">
    <property type="entry name" value="SNF2_N"/>
</dbReference>